<keyword evidence="2" id="KW-1185">Reference proteome</keyword>
<gene>
    <name evidence="1" type="ORF">FF011L_19790</name>
</gene>
<dbReference type="KEGG" id="rml:FF011L_19790"/>
<accession>A0A517MEA9</accession>
<evidence type="ECO:0000313" key="1">
    <source>
        <dbReference type="EMBL" id="QDS93218.1"/>
    </source>
</evidence>
<protein>
    <submittedName>
        <fullName evidence="1">Uncharacterized protein</fullName>
    </submittedName>
</protein>
<name>A0A517MEA9_9BACT</name>
<dbReference type="AlphaFoldDB" id="A0A517MEA9"/>
<dbReference type="EMBL" id="CP036262">
    <property type="protein sequence ID" value="QDS93218.1"/>
    <property type="molecule type" value="Genomic_DNA"/>
</dbReference>
<evidence type="ECO:0000313" key="2">
    <source>
        <dbReference type="Proteomes" id="UP000320672"/>
    </source>
</evidence>
<sequence length="70" mass="7773">MPSTRDFLSGTAQAVRQIHRVFYVLARRLGPMPSTGDFLSGTAQAVRQIHRVFYAIASRHGPNAIYGRLS</sequence>
<organism evidence="1 2">
    <name type="scientific">Roseimaritima multifibrata</name>
    <dbReference type="NCBI Taxonomy" id="1930274"/>
    <lineage>
        <taxon>Bacteria</taxon>
        <taxon>Pseudomonadati</taxon>
        <taxon>Planctomycetota</taxon>
        <taxon>Planctomycetia</taxon>
        <taxon>Pirellulales</taxon>
        <taxon>Pirellulaceae</taxon>
        <taxon>Roseimaritima</taxon>
    </lineage>
</organism>
<dbReference type="Proteomes" id="UP000320672">
    <property type="component" value="Chromosome"/>
</dbReference>
<proteinExistence type="predicted"/>
<reference evidence="1 2" key="1">
    <citation type="submission" date="2019-02" db="EMBL/GenBank/DDBJ databases">
        <title>Deep-cultivation of Planctomycetes and their phenomic and genomic characterization uncovers novel biology.</title>
        <authorList>
            <person name="Wiegand S."/>
            <person name="Jogler M."/>
            <person name="Boedeker C."/>
            <person name="Pinto D."/>
            <person name="Vollmers J."/>
            <person name="Rivas-Marin E."/>
            <person name="Kohn T."/>
            <person name="Peeters S.H."/>
            <person name="Heuer A."/>
            <person name="Rast P."/>
            <person name="Oberbeckmann S."/>
            <person name="Bunk B."/>
            <person name="Jeske O."/>
            <person name="Meyerdierks A."/>
            <person name="Storesund J.E."/>
            <person name="Kallscheuer N."/>
            <person name="Luecker S."/>
            <person name="Lage O.M."/>
            <person name="Pohl T."/>
            <person name="Merkel B.J."/>
            <person name="Hornburger P."/>
            <person name="Mueller R.-W."/>
            <person name="Bruemmer F."/>
            <person name="Labrenz M."/>
            <person name="Spormann A.M."/>
            <person name="Op den Camp H."/>
            <person name="Overmann J."/>
            <person name="Amann R."/>
            <person name="Jetten M.S.M."/>
            <person name="Mascher T."/>
            <person name="Medema M.H."/>
            <person name="Devos D.P."/>
            <person name="Kaster A.-K."/>
            <person name="Ovreas L."/>
            <person name="Rohde M."/>
            <person name="Galperin M.Y."/>
            <person name="Jogler C."/>
        </authorList>
    </citation>
    <scope>NUCLEOTIDE SEQUENCE [LARGE SCALE GENOMIC DNA]</scope>
    <source>
        <strain evidence="1 2">FF011L</strain>
    </source>
</reference>